<keyword evidence="2" id="KW-1185">Reference proteome</keyword>
<name>A0ACA9KJW8_9GLOM</name>
<proteinExistence type="predicted"/>
<organism evidence="1 2">
    <name type="scientific">Dentiscutata heterogama</name>
    <dbReference type="NCBI Taxonomy" id="1316150"/>
    <lineage>
        <taxon>Eukaryota</taxon>
        <taxon>Fungi</taxon>
        <taxon>Fungi incertae sedis</taxon>
        <taxon>Mucoromycota</taxon>
        <taxon>Glomeromycotina</taxon>
        <taxon>Glomeromycetes</taxon>
        <taxon>Diversisporales</taxon>
        <taxon>Gigasporaceae</taxon>
        <taxon>Dentiscutata</taxon>
    </lineage>
</organism>
<protein>
    <submittedName>
        <fullName evidence="1">2155_t:CDS:1</fullName>
    </submittedName>
</protein>
<evidence type="ECO:0000313" key="2">
    <source>
        <dbReference type="Proteomes" id="UP000789702"/>
    </source>
</evidence>
<reference evidence="1" key="1">
    <citation type="submission" date="2021-06" db="EMBL/GenBank/DDBJ databases">
        <authorList>
            <person name="Kallberg Y."/>
            <person name="Tangrot J."/>
            <person name="Rosling A."/>
        </authorList>
    </citation>
    <scope>NUCLEOTIDE SEQUENCE</scope>
    <source>
        <strain evidence="1">IL203A</strain>
    </source>
</reference>
<accession>A0ACA9KJW8</accession>
<evidence type="ECO:0000313" key="1">
    <source>
        <dbReference type="EMBL" id="CAG8478124.1"/>
    </source>
</evidence>
<dbReference type="EMBL" id="CAJVPU010001335">
    <property type="protein sequence ID" value="CAG8478124.1"/>
    <property type="molecule type" value="Genomic_DNA"/>
</dbReference>
<feature type="non-terminal residue" evidence="1">
    <location>
        <position position="138"/>
    </location>
</feature>
<comment type="caution">
    <text evidence="1">The sequence shown here is derived from an EMBL/GenBank/DDBJ whole genome shotgun (WGS) entry which is preliminary data.</text>
</comment>
<gene>
    <name evidence="1" type="ORF">DHETER_LOCUS2015</name>
</gene>
<sequence>MVRLIVVIRLLRTDSDIDVIKSYLTILLLVLMVVGKAINYPKLDVNLIEWLASQLSGNNEVFTHINYYVRKFYQGSKNIALKVMKKSSIHPVPIIDDIAKIAKNDPKCGFRSKLTYSLCKGLGKSVDDNDNEFCEELM</sequence>
<dbReference type="Proteomes" id="UP000789702">
    <property type="component" value="Unassembled WGS sequence"/>
</dbReference>